<name>A0A7T5UFC0_9VIRU</name>
<evidence type="ECO:0000313" key="2">
    <source>
        <dbReference type="EMBL" id="QQG34636.1"/>
    </source>
</evidence>
<organism evidence="2">
    <name type="scientific">Agave tequilana deltaflexivirus 1</name>
    <dbReference type="NCBI Taxonomy" id="2794415"/>
    <lineage>
        <taxon>Viruses</taxon>
        <taxon>Riboviria</taxon>
        <taxon>Orthornavirae</taxon>
        <taxon>Kitrinoviricota</taxon>
        <taxon>Alsuviricetes</taxon>
        <taxon>Tymovirales</taxon>
        <taxon>Deltaflexiviridae</taxon>
        <taxon>Deltaflexivirus</taxon>
    </lineage>
</organism>
<feature type="region of interest" description="Disordered" evidence="1">
    <location>
        <begin position="25"/>
        <end position="82"/>
    </location>
</feature>
<evidence type="ECO:0000256" key="1">
    <source>
        <dbReference type="SAM" id="MobiDB-lite"/>
    </source>
</evidence>
<dbReference type="EMBL" id="MW328745">
    <property type="protein sequence ID" value="QQG34636.1"/>
    <property type="molecule type" value="Genomic_RNA"/>
</dbReference>
<reference evidence="2" key="1">
    <citation type="submission" date="2020-11" db="EMBL/GenBank/DDBJ databases">
        <authorList>
            <person name="Bejerman N."/>
        </authorList>
    </citation>
    <scope>NUCLEOTIDE SEQUENCE</scope>
    <source>
        <strain evidence="2">Agav</strain>
    </source>
</reference>
<sequence>MVTLPDSQSDLADWFLLFVRGVHGSEDGNDSAGAEQQHTTAPGLHRSNAQRGSGPTPKPDTLPPVPPPSTPEPPEDVAFANLHPPSRAWSYGPNWIADASNGQQLLNMYPVGDTGWYWRLEALPSRRVVYLTFDERHYDSAPDLRKSHPPPTVYSWGLGWKGSATVRIPNYALWSDAPFP</sequence>
<proteinExistence type="predicted"/>
<accession>A0A7T5UFC0</accession>
<feature type="compositionally biased region" description="Pro residues" evidence="1">
    <location>
        <begin position="56"/>
        <end position="72"/>
    </location>
</feature>
<protein>
    <submittedName>
        <fullName evidence="2">HP5</fullName>
    </submittedName>
</protein>